<protein>
    <submittedName>
        <fullName evidence="2">Uncharacterized protein</fullName>
    </submittedName>
</protein>
<dbReference type="EMBL" id="JAGKHQ010000819">
    <property type="protein sequence ID" value="KAG7464268.1"/>
    <property type="molecule type" value="Genomic_DNA"/>
</dbReference>
<keyword evidence="1" id="KW-0812">Transmembrane</keyword>
<feature type="transmembrane region" description="Helical" evidence="1">
    <location>
        <begin position="106"/>
        <end position="124"/>
    </location>
</feature>
<dbReference type="Proteomes" id="UP000693946">
    <property type="component" value="Unassembled WGS sequence"/>
</dbReference>
<sequence length="126" mass="14857">LKIGRMYRLVHYTEIYFFHVPSYLYVVIQILHQLHLHVVLKPGARIQLVLITLKICLRRKMDGMCLKFRSSQPHSSSKVHMWNPLLNTVLSLYPGLLVYLCSRRMLYVLIWKLCTYLLMGSLLLSP</sequence>
<feature type="transmembrane region" description="Helical" evidence="1">
    <location>
        <begin position="82"/>
        <end position="100"/>
    </location>
</feature>
<dbReference type="AlphaFoldDB" id="A0AAV6PHX4"/>
<feature type="non-terminal residue" evidence="2">
    <location>
        <position position="1"/>
    </location>
</feature>
<keyword evidence="1" id="KW-1133">Transmembrane helix</keyword>
<keyword evidence="3" id="KW-1185">Reference proteome</keyword>
<keyword evidence="1" id="KW-0472">Membrane</keyword>
<proteinExistence type="predicted"/>
<evidence type="ECO:0000313" key="2">
    <source>
        <dbReference type="EMBL" id="KAG7464268.1"/>
    </source>
</evidence>
<evidence type="ECO:0000313" key="3">
    <source>
        <dbReference type="Proteomes" id="UP000693946"/>
    </source>
</evidence>
<reference evidence="2 3" key="1">
    <citation type="journal article" date="2021" name="Sci. Rep.">
        <title>Chromosome anchoring in Senegalese sole (Solea senegalensis) reveals sex-associated markers and genome rearrangements in flatfish.</title>
        <authorList>
            <person name="Guerrero-Cozar I."/>
            <person name="Gomez-Garrido J."/>
            <person name="Berbel C."/>
            <person name="Martinez-Blanch J.F."/>
            <person name="Alioto T."/>
            <person name="Claros M.G."/>
            <person name="Gagnaire P.A."/>
            <person name="Manchado M."/>
        </authorList>
    </citation>
    <scope>NUCLEOTIDE SEQUENCE [LARGE SCALE GENOMIC DNA]</scope>
    <source>
        <strain evidence="2">Sse05_10M</strain>
    </source>
</reference>
<feature type="transmembrane region" description="Helical" evidence="1">
    <location>
        <begin position="12"/>
        <end position="32"/>
    </location>
</feature>
<gene>
    <name evidence="2" type="ORF">JOB18_039802</name>
</gene>
<accession>A0AAV6PHX4</accession>
<name>A0AAV6PHX4_SOLSE</name>
<comment type="caution">
    <text evidence="2">The sequence shown here is derived from an EMBL/GenBank/DDBJ whole genome shotgun (WGS) entry which is preliminary data.</text>
</comment>
<evidence type="ECO:0000256" key="1">
    <source>
        <dbReference type="SAM" id="Phobius"/>
    </source>
</evidence>
<organism evidence="2 3">
    <name type="scientific">Solea senegalensis</name>
    <name type="common">Senegalese sole</name>
    <dbReference type="NCBI Taxonomy" id="28829"/>
    <lineage>
        <taxon>Eukaryota</taxon>
        <taxon>Metazoa</taxon>
        <taxon>Chordata</taxon>
        <taxon>Craniata</taxon>
        <taxon>Vertebrata</taxon>
        <taxon>Euteleostomi</taxon>
        <taxon>Actinopterygii</taxon>
        <taxon>Neopterygii</taxon>
        <taxon>Teleostei</taxon>
        <taxon>Neoteleostei</taxon>
        <taxon>Acanthomorphata</taxon>
        <taxon>Carangaria</taxon>
        <taxon>Pleuronectiformes</taxon>
        <taxon>Pleuronectoidei</taxon>
        <taxon>Soleidae</taxon>
        <taxon>Solea</taxon>
    </lineage>
</organism>